<evidence type="ECO:0000256" key="1">
    <source>
        <dbReference type="SAM" id="Phobius"/>
    </source>
</evidence>
<dbReference type="Proteomes" id="UP000070700">
    <property type="component" value="Unassembled WGS sequence"/>
</dbReference>
<name>A0A194XSZ6_MOLSC</name>
<dbReference type="RefSeq" id="XP_018077519.1">
    <property type="nucleotide sequence ID" value="XM_018205559.1"/>
</dbReference>
<sequence length="124" mass="13812">MCTYIQKQKSNTHLDSDIIVTGLSGKAVLMLCNSQDWVKLDTNPAGMGTRLRIEYSAQVEHDRSDHLINAVLESTGDLRLETRGKVASLKNGKKIRAHMILMTLSYIMLLMPSFATLTSSELVM</sequence>
<organism evidence="2 3">
    <name type="scientific">Mollisia scopiformis</name>
    <name type="common">Conifer needle endophyte fungus</name>
    <name type="synonym">Phialocephala scopiformis</name>
    <dbReference type="NCBI Taxonomy" id="149040"/>
    <lineage>
        <taxon>Eukaryota</taxon>
        <taxon>Fungi</taxon>
        <taxon>Dikarya</taxon>
        <taxon>Ascomycota</taxon>
        <taxon>Pezizomycotina</taxon>
        <taxon>Leotiomycetes</taxon>
        <taxon>Helotiales</taxon>
        <taxon>Mollisiaceae</taxon>
        <taxon>Mollisia</taxon>
    </lineage>
</organism>
<feature type="transmembrane region" description="Helical" evidence="1">
    <location>
        <begin position="99"/>
        <end position="118"/>
    </location>
</feature>
<dbReference type="InParanoid" id="A0A194XSZ6"/>
<accession>A0A194XSZ6</accession>
<dbReference type="EMBL" id="KQ947405">
    <property type="protein sequence ID" value="KUJ23164.1"/>
    <property type="molecule type" value="Genomic_DNA"/>
</dbReference>
<reference evidence="2 3" key="1">
    <citation type="submission" date="2015-10" db="EMBL/GenBank/DDBJ databases">
        <title>Full genome of DAOMC 229536 Phialocephala scopiformis, a fungal endophyte of spruce producing the potent anti-insectan compound rugulosin.</title>
        <authorList>
            <consortium name="DOE Joint Genome Institute"/>
            <person name="Walker A.K."/>
            <person name="Frasz S.L."/>
            <person name="Seifert K.A."/>
            <person name="Miller J.D."/>
            <person name="Mondo S.J."/>
            <person name="Labutti K."/>
            <person name="Lipzen A."/>
            <person name="Dockter R."/>
            <person name="Kennedy M."/>
            <person name="Grigoriev I.V."/>
            <person name="Spatafora J.W."/>
        </authorList>
    </citation>
    <scope>NUCLEOTIDE SEQUENCE [LARGE SCALE GENOMIC DNA]</scope>
    <source>
        <strain evidence="2 3">CBS 120377</strain>
    </source>
</reference>
<evidence type="ECO:0000313" key="2">
    <source>
        <dbReference type="EMBL" id="KUJ23164.1"/>
    </source>
</evidence>
<keyword evidence="3" id="KW-1185">Reference proteome</keyword>
<keyword evidence="1" id="KW-0812">Transmembrane</keyword>
<keyword evidence="1" id="KW-0472">Membrane</keyword>
<proteinExistence type="predicted"/>
<evidence type="ECO:0000313" key="3">
    <source>
        <dbReference type="Proteomes" id="UP000070700"/>
    </source>
</evidence>
<dbReference type="KEGG" id="psco:LY89DRAFT_169715"/>
<dbReference type="GeneID" id="28815285"/>
<gene>
    <name evidence="2" type="ORF">LY89DRAFT_169715</name>
</gene>
<dbReference type="AlphaFoldDB" id="A0A194XSZ6"/>
<keyword evidence="1" id="KW-1133">Transmembrane helix</keyword>
<protein>
    <submittedName>
        <fullName evidence="2">Uncharacterized protein</fullName>
    </submittedName>
</protein>